<dbReference type="InterPro" id="IPR010780">
    <property type="entry name" value="DUF1375"/>
</dbReference>
<accession>A0A066RSM7</accession>
<organism evidence="1 2">
    <name type="scientific">Photobacterium galatheae</name>
    <dbReference type="NCBI Taxonomy" id="1654360"/>
    <lineage>
        <taxon>Bacteria</taxon>
        <taxon>Pseudomonadati</taxon>
        <taxon>Pseudomonadota</taxon>
        <taxon>Gammaproteobacteria</taxon>
        <taxon>Vibrionales</taxon>
        <taxon>Vibrionaceae</taxon>
        <taxon>Photobacterium</taxon>
    </lineage>
</organism>
<dbReference type="Pfam" id="PF07119">
    <property type="entry name" value="DUF1375"/>
    <property type="match status" value="1"/>
</dbReference>
<reference evidence="1 2" key="1">
    <citation type="submission" date="2014-04" db="EMBL/GenBank/DDBJ databases">
        <title>Draft genome sequence of Photobacterium halotolerans S2753: a solonamide, ngercheumicin and holomycin producer.</title>
        <authorList>
            <person name="Machado H.R."/>
            <person name="Gram L."/>
        </authorList>
    </citation>
    <scope>NUCLEOTIDE SEQUENCE [LARGE SCALE GENOMIC DNA]</scope>
    <source>
        <strain evidence="1 2">S2753</strain>
    </source>
</reference>
<evidence type="ECO:0008006" key="3">
    <source>
        <dbReference type="Google" id="ProtNLM"/>
    </source>
</evidence>
<dbReference type="Proteomes" id="UP000027192">
    <property type="component" value="Unassembled WGS sequence"/>
</dbReference>
<sequence length="97" mass="10416">MLVISLSGCSSIIARVGENHQNGNEYAGVSYAVENAANCNFSLFVNAPPAIILMLPISIADILASAVMDTVLYPIDAWVENNNRHKSALCRATLHTK</sequence>
<keyword evidence="2" id="KW-1185">Reference proteome</keyword>
<evidence type="ECO:0000313" key="1">
    <source>
        <dbReference type="EMBL" id="KDM93465.1"/>
    </source>
</evidence>
<dbReference type="EMBL" id="JMIB01000002">
    <property type="protein sequence ID" value="KDM93465.1"/>
    <property type="molecule type" value="Genomic_DNA"/>
</dbReference>
<comment type="caution">
    <text evidence="1">The sequence shown here is derived from an EMBL/GenBank/DDBJ whole genome shotgun (WGS) entry which is preliminary data.</text>
</comment>
<protein>
    <recommendedName>
        <fullName evidence="3">YceK/YidQ family lipoprotein</fullName>
    </recommendedName>
</protein>
<evidence type="ECO:0000313" key="2">
    <source>
        <dbReference type="Proteomes" id="UP000027192"/>
    </source>
</evidence>
<gene>
    <name evidence="1" type="ORF">EA58_00950</name>
</gene>
<dbReference type="AlphaFoldDB" id="A0A066RSM7"/>
<proteinExistence type="predicted"/>
<name>A0A066RSM7_9GAMM</name>